<evidence type="ECO:0000313" key="3">
    <source>
        <dbReference type="Proteomes" id="UP000224634"/>
    </source>
</evidence>
<sequence length="249" mass="26012">MYYHTIFAATTLLASSFSLAQVTLCPEPTSTATIRWPDDIYKDRVLTVSSVGSDAAATTWEGVDCHNNPKLTVASGPRTFSLRWWGGSVGGKDFDSIYGCSPQGDGMRCTISNEGEGAPSPMTIAVGSNEVYPVKMAVVPAQTEPLTTGIPTIHSLPYTGCGSLSHCSNYNGWCCPQDRICTSIIAGHACATATGGDFAPPALPYITAMPTGDAAPDNQKSTQNVALKALPTQAPEAIAGLFGLAIALF</sequence>
<dbReference type="OrthoDB" id="4494077at2759"/>
<feature type="chain" id="PRO_5012451236" evidence="1">
    <location>
        <begin position="21"/>
        <end position="249"/>
    </location>
</feature>
<feature type="signal peptide" evidence="1">
    <location>
        <begin position="1"/>
        <end position="20"/>
    </location>
</feature>
<protein>
    <submittedName>
        <fullName evidence="2">Uncharacterized protein</fullName>
    </submittedName>
</protein>
<evidence type="ECO:0000313" key="2">
    <source>
        <dbReference type="EMBL" id="PGH10819.1"/>
    </source>
</evidence>
<gene>
    <name evidence="2" type="ORF">AJ80_07370</name>
</gene>
<keyword evidence="1" id="KW-0732">Signal</keyword>
<dbReference type="Proteomes" id="UP000224634">
    <property type="component" value="Unassembled WGS sequence"/>
</dbReference>
<accession>A0A2B7XPB0</accession>
<name>A0A2B7XPB0_POLH7</name>
<reference evidence="2 3" key="1">
    <citation type="submission" date="2017-10" db="EMBL/GenBank/DDBJ databases">
        <title>Comparative genomics in systemic dimorphic fungi from Ajellomycetaceae.</title>
        <authorList>
            <person name="Munoz J.F."/>
            <person name="Mcewen J.G."/>
            <person name="Clay O.K."/>
            <person name="Cuomo C.A."/>
        </authorList>
    </citation>
    <scope>NUCLEOTIDE SEQUENCE [LARGE SCALE GENOMIC DNA]</scope>
    <source>
        <strain evidence="2 3">UAMH7299</strain>
    </source>
</reference>
<organism evidence="2 3">
    <name type="scientific">Polytolypa hystricis (strain UAMH7299)</name>
    <dbReference type="NCBI Taxonomy" id="1447883"/>
    <lineage>
        <taxon>Eukaryota</taxon>
        <taxon>Fungi</taxon>
        <taxon>Dikarya</taxon>
        <taxon>Ascomycota</taxon>
        <taxon>Pezizomycotina</taxon>
        <taxon>Eurotiomycetes</taxon>
        <taxon>Eurotiomycetidae</taxon>
        <taxon>Onygenales</taxon>
        <taxon>Onygenales incertae sedis</taxon>
        <taxon>Polytolypa</taxon>
    </lineage>
</organism>
<proteinExistence type="predicted"/>
<evidence type="ECO:0000256" key="1">
    <source>
        <dbReference type="SAM" id="SignalP"/>
    </source>
</evidence>
<dbReference type="AlphaFoldDB" id="A0A2B7XPB0"/>
<dbReference type="EMBL" id="PDNA01000141">
    <property type="protein sequence ID" value="PGH10819.1"/>
    <property type="molecule type" value="Genomic_DNA"/>
</dbReference>
<keyword evidence="3" id="KW-1185">Reference proteome</keyword>
<comment type="caution">
    <text evidence="2">The sequence shown here is derived from an EMBL/GenBank/DDBJ whole genome shotgun (WGS) entry which is preliminary data.</text>
</comment>